<gene>
    <name evidence="1" type="ORF">IAB14_06875</name>
</gene>
<proteinExistence type="predicted"/>
<comment type="caution">
    <text evidence="1">The sequence shown here is derived from an EMBL/GenBank/DDBJ whole genome shotgun (WGS) entry which is preliminary data.</text>
</comment>
<protein>
    <submittedName>
        <fullName evidence="1">Uncharacterized protein</fullName>
    </submittedName>
</protein>
<evidence type="ECO:0000313" key="1">
    <source>
        <dbReference type="EMBL" id="HIV00817.1"/>
    </source>
</evidence>
<dbReference type="Proteomes" id="UP000886891">
    <property type="component" value="Unassembled WGS sequence"/>
</dbReference>
<reference evidence="1" key="1">
    <citation type="submission" date="2020-10" db="EMBL/GenBank/DDBJ databases">
        <authorList>
            <person name="Gilroy R."/>
        </authorList>
    </citation>
    <scope>NUCLEOTIDE SEQUENCE</scope>
    <source>
        <strain evidence="1">23406</strain>
    </source>
</reference>
<dbReference type="EMBL" id="DVOH01000057">
    <property type="protein sequence ID" value="HIV00817.1"/>
    <property type="molecule type" value="Genomic_DNA"/>
</dbReference>
<dbReference type="AlphaFoldDB" id="A0A9D1NDX1"/>
<sequence length="158" mass="17273">MRKAIILAICSIILFCGVAAGIVWGIRNVSLPASTKISIRYTDAESVHPFDVRGLMPGTVASRRFEIEGRRSGMLSLTFEEDGEVGLVPYLQVKISENGKTLFNGAMSELLPQTLNFSFDGSAMILIEYGLPLDTGNEAQKQGCDIRLNFKLNPESES</sequence>
<accession>A0A9D1NDX1</accession>
<evidence type="ECO:0000313" key="2">
    <source>
        <dbReference type="Proteomes" id="UP000886891"/>
    </source>
</evidence>
<organism evidence="1 2">
    <name type="scientific">Candidatus Stercoripulliclostridium merdipullorum</name>
    <dbReference type="NCBI Taxonomy" id="2840952"/>
    <lineage>
        <taxon>Bacteria</taxon>
        <taxon>Bacillati</taxon>
        <taxon>Bacillota</taxon>
        <taxon>Clostridia</taxon>
        <taxon>Eubacteriales</taxon>
        <taxon>Candidatus Stercoripulliclostridium</taxon>
    </lineage>
</organism>
<reference evidence="1" key="2">
    <citation type="journal article" date="2021" name="PeerJ">
        <title>Extensive microbial diversity within the chicken gut microbiome revealed by metagenomics and culture.</title>
        <authorList>
            <person name="Gilroy R."/>
            <person name="Ravi A."/>
            <person name="Getino M."/>
            <person name="Pursley I."/>
            <person name="Horton D.L."/>
            <person name="Alikhan N.F."/>
            <person name="Baker D."/>
            <person name="Gharbi K."/>
            <person name="Hall N."/>
            <person name="Watson M."/>
            <person name="Adriaenssens E.M."/>
            <person name="Foster-Nyarko E."/>
            <person name="Jarju S."/>
            <person name="Secka A."/>
            <person name="Antonio M."/>
            <person name="Oren A."/>
            <person name="Chaudhuri R.R."/>
            <person name="La Ragione R."/>
            <person name="Hildebrand F."/>
            <person name="Pallen M.J."/>
        </authorList>
    </citation>
    <scope>NUCLEOTIDE SEQUENCE</scope>
    <source>
        <strain evidence="1">23406</strain>
    </source>
</reference>
<name>A0A9D1NDX1_9FIRM</name>